<evidence type="ECO:0000256" key="11">
    <source>
        <dbReference type="ARBA" id="ARBA00022759"/>
    </source>
</evidence>
<evidence type="ECO:0000256" key="7">
    <source>
        <dbReference type="ARBA" id="ARBA00022664"/>
    </source>
</evidence>
<dbReference type="SMART" id="SM00358">
    <property type="entry name" value="DSRM"/>
    <property type="match status" value="1"/>
</dbReference>
<dbReference type="GO" id="GO:0042802">
    <property type="term" value="F:identical protein binding"/>
    <property type="evidence" value="ECO:0007669"/>
    <property type="project" value="UniProtKB-ARBA"/>
</dbReference>
<keyword evidence="12 15" id="KW-0378">Hydrolase</keyword>
<dbReference type="PROSITE" id="PS50142">
    <property type="entry name" value="RNASE_3_2"/>
    <property type="match status" value="1"/>
</dbReference>
<accession>A0A1I3AL96</accession>
<dbReference type="GO" id="GO:0019843">
    <property type="term" value="F:rRNA binding"/>
    <property type="evidence" value="ECO:0007669"/>
    <property type="project" value="UniProtKB-KW"/>
</dbReference>
<dbReference type="Pfam" id="PF00035">
    <property type="entry name" value="dsrm"/>
    <property type="match status" value="1"/>
</dbReference>
<dbReference type="Pfam" id="PF14622">
    <property type="entry name" value="Ribonucleas_3_3"/>
    <property type="match status" value="1"/>
</dbReference>
<dbReference type="InterPro" id="IPR014720">
    <property type="entry name" value="dsRBD_dom"/>
</dbReference>
<dbReference type="GO" id="GO:0008033">
    <property type="term" value="P:tRNA processing"/>
    <property type="evidence" value="ECO:0007669"/>
    <property type="project" value="UniProtKB-KW"/>
</dbReference>
<dbReference type="InterPro" id="IPR000999">
    <property type="entry name" value="RNase_III_dom"/>
</dbReference>
<dbReference type="SUPFAM" id="SSF69065">
    <property type="entry name" value="RNase III domain-like"/>
    <property type="match status" value="1"/>
</dbReference>
<keyword evidence="5 15" id="KW-0963">Cytoplasm</keyword>
<name>A0A1I3AL96_9FIRM</name>
<dbReference type="PROSITE" id="PS50137">
    <property type="entry name" value="DS_RBD"/>
    <property type="match status" value="1"/>
</dbReference>
<feature type="binding site" evidence="15">
    <location>
        <position position="53"/>
    </location>
    <ligand>
        <name>Mg(2+)</name>
        <dbReference type="ChEBI" id="CHEBI:18420"/>
    </ligand>
</feature>
<dbReference type="Proteomes" id="UP000199287">
    <property type="component" value="Unassembled WGS sequence"/>
</dbReference>
<dbReference type="HAMAP" id="MF_00104">
    <property type="entry name" value="RNase_III"/>
    <property type="match status" value="1"/>
</dbReference>
<dbReference type="EC" id="3.1.26.3" evidence="15"/>
<evidence type="ECO:0000256" key="4">
    <source>
        <dbReference type="ARBA" id="ARBA00011738"/>
    </source>
</evidence>
<organism evidence="18 19">
    <name type="scientific">Tindallia magadiensis</name>
    <dbReference type="NCBI Taxonomy" id="69895"/>
    <lineage>
        <taxon>Bacteria</taxon>
        <taxon>Bacillati</taxon>
        <taxon>Bacillota</taxon>
        <taxon>Clostridia</taxon>
        <taxon>Peptostreptococcales</taxon>
        <taxon>Tindalliaceae</taxon>
        <taxon>Tindallia</taxon>
    </lineage>
</organism>
<keyword evidence="15" id="KW-0699">rRNA-binding</keyword>
<evidence type="ECO:0000256" key="6">
    <source>
        <dbReference type="ARBA" id="ARBA00022552"/>
    </source>
</evidence>
<keyword evidence="14 15" id="KW-0694">RNA-binding</keyword>
<dbReference type="GO" id="GO:0003725">
    <property type="term" value="F:double-stranded RNA binding"/>
    <property type="evidence" value="ECO:0007669"/>
    <property type="project" value="TreeGrafter"/>
</dbReference>
<dbReference type="CDD" id="cd00593">
    <property type="entry name" value="RIBOc"/>
    <property type="match status" value="1"/>
</dbReference>
<dbReference type="STRING" id="69895.SAMN05192551_101284"/>
<keyword evidence="7 15" id="KW-0507">mRNA processing</keyword>
<dbReference type="AlphaFoldDB" id="A0A1I3AL96"/>
<comment type="cofactor">
    <cofactor evidence="15">
        <name>Mg(2+)</name>
        <dbReference type="ChEBI" id="CHEBI:18420"/>
    </cofactor>
</comment>
<sequence length="235" mass="26578">MKSIEHWTKEVPILNKKIGYIFRDQKLLMEALTHSSFANEWKNKRIPNNERLEFLGDSVLGLVISRHIFHTYQNLPEGELTKVRASVVCEASLAKKARELMLGEHILLGKGEEASGGNNRDSILADAMEALIAALYIDGKYEKASEFVINHFEDIIKLAVHGELMKDYKTLLQEKVQRFNPSSIEYVVVKEKGPDHSKVFYVDVRSDSKILGSGSGRNKKEAEQNAAKAAIQYLF</sequence>
<feature type="domain" description="DRBM" evidence="16">
    <location>
        <begin position="167"/>
        <end position="235"/>
    </location>
</feature>
<dbReference type="OrthoDB" id="9805026at2"/>
<dbReference type="FunFam" id="3.30.160.20:FF:000003">
    <property type="entry name" value="Ribonuclease 3"/>
    <property type="match status" value="1"/>
</dbReference>
<dbReference type="SUPFAM" id="SSF54768">
    <property type="entry name" value="dsRNA-binding domain-like"/>
    <property type="match status" value="1"/>
</dbReference>
<dbReference type="PANTHER" id="PTHR11207:SF0">
    <property type="entry name" value="RIBONUCLEASE 3"/>
    <property type="match status" value="1"/>
</dbReference>
<evidence type="ECO:0000259" key="17">
    <source>
        <dbReference type="PROSITE" id="PS50142"/>
    </source>
</evidence>
<evidence type="ECO:0000313" key="19">
    <source>
        <dbReference type="Proteomes" id="UP000199287"/>
    </source>
</evidence>
<evidence type="ECO:0000259" key="16">
    <source>
        <dbReference type="PROSITE" id="PS50137"/>
    </source>
</evidence>
<dbReference type="Gene3D" id="1.10.1520.10">
    <property type="entry name" value="Ribonuclease III domain"/>
    <property type="match status" value="1"/>
</dbReference>
<evidence type="ECO:0000256" key="2">
    <source>
        <dbReference type="ARBA" id="ARBA00004496"/>
    </source>
</evidence>
<dbReference type="PROSITE" id="PS00517">
    <property type="entry name" value="RNASE_3_1"/>
    <property type="match status" value="1"/>
</dbReference>
<evidence type="ECO:0000256" key="14">
    <source>
        <dbReference type="ARBA" id="ARBA00022884"/>
    </source>
</evidence>
<dbReference type="SMART" id="SM00535">
    <property type="entry name" value="RIBOc"/>
    <property type="match status" value="1"/>
</dbReference>
<dbReference type="EMBL" id="FOQA01000001">
    <property type="protein sequence ID" value="SFH50827.1"/>
    <property type="molecule type" value="Genomic_DNA"/>
</dbReference>
<dbReference type="FunFam" id="1.10.1520.10:FF:000001">
    <property type="entry name" value="Ribonuclease 3"/>
    <property type="match status" value="1"/>
</dbReference>
<keyword evidence="8 15" id="KW-0819">tRNA processing</keyword>
<feature type="binding site" evidence="15">
    <location>
        <position position="129"/>
    </location>
    <ligand>
        <name>Mg(2+)</name>
        <dbReference type="ChEBI" id="CHEBI:18420"/>
    </ligand>
</feature>
<evidence type="ECO:0000256" key="10">
    <source>
        <dbReference type="ARBA" id="ARBA00022723"/>
    </source>
</evidence>
<dbReference type="GO" id="GO:0005737">
    <property type="term" value="C:cytoplasm"/>
    <property type="evidence" value="ECO:0007669"/>
    <property type="project" value="UniProtKB-SubCell"/>
</dbReference>
<dbReference type="GO" id="GO:0004525">
    <property type="term" value="F:ribonuclease III activity"/>
    <property type="evidence" value="ECO:0007669"/>
    <property type="project" value="UniProtKB-UniRule"/>
</dbReference>
<dbReference type="CDD" id="cd10845">
    <property type="entry name" value="DSRM_RNAse_III_family"/>
    <property type="match status" value="1"/>
</dbReference>
<protein>
    <recommendedName>
        <fullName evidence="15">Ribonuclease 3</fullName>
        <ecNumber evidence="15">3.1.26.3</ecNumber>
    </recommendedName>
    <alternativeName>
        <fullName evidence="15">Ribonuclease III</fullName>
        <shortName evidence="15">RNase III</shortName>
    </alternativeName>
</protein>
<keyword evidence="6 15" id="KW-0698">rRNA processing</keyword>
<dbReference type="NCBIfam" id="TIGR02191">
    <property type="entry name" value="RNaseIII"/>
    <property type="match status" value="1"/>
</dbReference>
<evidence type="ECO:0000256" key="9">
    <source>
        <dbReference type="ARBA" id="ARBA00022722"/>
    </source>
</evidence>
<dbReference type="GO" id="GO:0010468">
    <property type="term" value="P:regulation of gene expression"/>
    <property type="evidence" value="ECO:0007669"/>
    <property type="project" value="TreeGrafter"/>
</dbReference>
<feature type="active site" evidence="15">
    <location>
        <position position="129"/>
    </location>
</feature>
<feature type="domain" description="RNase III" evidence="17">
    <location>
        <begin position="11"/>
        <end position="140"/>
    </location>
</feature>
<comment type="function">
    <text evidence="15">Digests double-stranded RNA. Involved in the processing of primary rRNA transcript to yield the immediate precursors to the large and small rRNAs (23S and 16S). Processes some mRNAs, and tRNAs when they are encoded in the rRNA operon. Processes pre-crRNA and tracrRNA of type II CRISPR loci if present in the organism.</text>
</comment>
<keyword evidence="13 15" id="KW-0460">Magnesium</keyword>
<evidence type="ECO:0000313" key="18">
    <source>
        <dbReference type="EMBL" id="SFH50827.1"/>
    </source>
</evidence>
<keyword evidence="19" id="KW-1185">Reference proteome</keyword>
<evidence type="ECO:0000256" key="13">
    <source>
        <dbReference type="ARBA" id="ARBA00022842"/>
    </source>
</evidence>
<feature type="active site" evidence="15">
    <location>
        <position position="57"/>
    </location>
</feature>
<comment type="similarity">
    <text evidence="3">Belongs to the ribonuclease III family.</text>
</comment>
<comment type="subcellular location">
    <subcellularLocation>
        <location evidence="2 15">Cytoplasm</location>
    </subcellularLocation>
</comment>
<feature type="binding site" evidence="15">
    <location>
        <position position="126"/>
    </location>
    <ligand>
        <name>Mg(2+)</name>
        <dbReference type="ChEBI" id="CHEBI:18420"/>
    </ligand>
</feature>
<comment type="subunit">
    <text evidence="4 15">Homodimer.</text>
</comment>
<dbReference type="InterPro" id="IPR036389">
    <property type="entry name" value="RNase_III_sf"/>
</dbReference>
<keyword evidence="10 15" id="KW-0479">Metal-binding</keyword>
<comment type="catalytic activity">
    <reaction evidence="1 15">
        <text>Endonucleolytic cleavage to 5'-phosphomonoester.</text>
        <dbReference type="EC" id="3.1.26.3"/>
    </reaction>
</comment>
<dbReference type="InterPro" id="IPR011907">
    <property type="entry name" value="RNase_III"/>
</dbReference>
<dbReference type="PANTHER" id="PTHR11207">
    <property type="entry name" value="RIBONUCLEASE III"/>
    <property type="match status" value="1"/>
</dbReference>
<dbReference type="GO" id="GO:0046872">
    <property type="term" value="F:metal ion binding"/>
    <property type="evidence" value="ECO:0007669"/>
    <property type="project" value="UniProtKB-KW"/>
</dbReference>
<keyword evidence="9 15" id="KW-0540">Nuclease</keyword>
<dbReference type="GO" id="GO:0006364">
    <property type="term" value="P:rRNA processing"/>
    <property type="evidence" value="ECO:0007669"/>
    <property type="project" value="UniProtKB-UniRule"/>
</dbReference>
<gene>
    <name evidence="15" type="primary">rnc</name>
    <name evidence="18" type="ORF">SAMN05192551_101284</name>
</gene>
<dbReference type="GO" id="GO:0006397">
    <property type="term" value="P:mRNA processing"/>
    <property type="evidence" value="ECO:0007669"/>
    <property type="project" value="UniProtKB-UniRule"/>
</dbReference>
<reference evidence="19" key="1">
    <citation type="submission" date="2016-10" db="EMBL/GenBank/DDBJ databases">
        <authorList>
            <person name="Varghese N."/>
            <person name="Submissions S."/>
        </authorList>
    </citation>
    <scope>NUCLEOTIDE SEQUENCE [LARGE SCALE GENOMIC DNA]</scope>
    <source>
        <strain evidence="19">Z-7934</strain>
    </source>
</reference>
<dbReference type="Gene3D" id="3.30.160.20">
    <property type="match status" value="1"/>
</dbReference>
<evidence type="ECO:0000256" key="1">
    <source>
        <dbReference type="ARBA" id="ARBA00000109"/>
    </source>
</evidence>
<keyword evidence="11 15" id="KW-0255">Endonuclease</keyword>
<evidence type="ECO:0000256" key="15">
    <source>
        <dbReference type="HAMAP-Rule" id="MF_00104"/>
    </source>
</evidence>
<evidence type="ECO:0000256" key="5">
    <source>
        <dbReference type="ARBA" id="ARBA00022490"/>
    </source>
</evidence>
<dbReference type="RefSeq" id="WP_093368839.1">
    <property type="nucleotide sequence ID" value="NZ_FOQA01000001.1"/>
</dbReference>
<proteinExistence type="inferred from homology"/>
<evidence type="ECO:0000256" key="3">
    <source>
        <dbReference type="ARBA" id="ARBA00010183"/>
    </source>
</evidence>
<evidence type="ECO:0000256" key="12">
    <source>
        <dbReference type="ARBA" id="ARBA00022801"/>
    </source>
</evidence>
<evidence type="ECO:0000256" key="8">
    <source>
        <dbReference type="ARBA" id="ARBA00022694"/>
    </source>
</evidence>